<evidence type="ECO:0000256" key="1">
    <source>
        <dbReference type="ARBA" id="ARBA00004123"/>
    </source>
</evidence>
<feature type="domain" description="MCM C-terminal AAA(+) ATPase" evidence="13">
    <location>
        <begin position="500"/>
        <end position="708"/>
    </location>
</feature>
<dbReference type="InterPro" id="IPR036388">
    <property type="entry name" value="WH-like_DNA-bd_sf"/>
</dbReference>
<dbReference type="SUPFAM" id="SSF50249">
    <property type="entry name" value="Nucleic acid-binding proteins"/>
    <property type="match status" value="1"/>
</dbReference>
<dbReference type="InterPro" id="IPR003593">
    <property type="entry name" value="AAA+_ATPase"/>
</dbReference>
<keyword evidence="7 10" id="KW-0067">ATP-binding</keyword>
<dbReference type="Pfam" id="PF17207">
    <property type="entry name" value="MCM_OB"/>
    <property type="match status" value="1"/>
</dbReference>
<evidence type="ECO:0000256" key="8">
    <source>
        <dbReference type="ARBA" id="ARBA00023125"/>
    </source>
</evidence>
<evidence type="ECO:0000256" key="2">
    <source>
        <dbReference type="ARBA" id="ARBA00008010"/>
    </source>
</evidence>
<dbReference type="PANTHER" id="PTHR11630">
    <property type="entry name" value="DNA REPLICATION LICENSING FACTOR MCM FAMILY MEMBER"/>
    <property type="match status" value="1"/>
</dbReference>
<keyword evidence="5 11" id="KW-0378">Hydrolase</keyword>
<evidence type="ECO:0000313" key="15">
    <source>
        <dbReference type="Proteomes" id="UP000245119"/>
    </source>
</evidence>
<dbReference type="STRING" id="400727.A0A2T7NJ75"/>
<dbReference type="GO" id="GO:0006271">
    <property type="term" value="P:DNA strand elongation involved in DNA replication"/>
    <property type="evidence" value="ECO:0007669"/>
    <property type="project" value="TreeGrafter"/>
</dbReference>
<dbReference type="GO" id="GO:1902975">
    <property type="term" value="P:mitotic DNA replication initiation"/>
    <property type="evidence" value="ECO:0007669"/>
    <property type="project" value="TreeGrafter"/>
</dbReference>
<dbReference type="Pfam" id="PF00493">
    <property type="entry name" value="MCM"/>
    <property type="match status" value="1"/>
</dbReference>
<keyword evidence="4 10" id="KW-0547">Nucleotide-binding</keyword>
<dbReference type="Proteomes" id="UP000245119">
    <property type="component" value="Linkage Group LG12"/>
</dbReference>
<dbReference type="InterPro" id="IPR012340">
    <property type="entry name" value="NA-bd_OB-fold"/>
</dbReference>
<evidence type="ECO:0000313" key="14">
    <source>
        <dbReference type="EMBL" id="PVD21219.1"/>
    </source>
</evidence>
<comment type="caution">
    <text evidence="14">The sequence shown here is derived from an EMBL/GenBank/DDBJ whole genome shotgun (WGS) entry which is preliminary data.</text>
</comment>
<keyword evidence="6 11" id="KW-0347">Helicase</keyword>
<dbReference type="PROSITE" id="PS50051">
    <property type="entry name" value="MCM_2"/>
    <property type="match status" value="1"/>
</dbReference>
<evidence type="ECO:0000256" key="7">
    <source>
        <dbReference type="ARBA" id="ARBA00022840"/>
    </source>
</evidence>
<dbReference type="FunFam" id="3.40.50.300:FF:000217">
    <property type="entry name" value="DNA helicase"/>
    <property type="match status" value="1"/>
</dbReference>
<dbReference type="GO" id="GO:0017116">
    <property type="term" value="F:single-stranded DNA helicase activity"/>
    <property type="evidence" value="ECO:0007669"/>
    <property type="project" value="TreeGrafter"/>
</dbReference>
<feature type="compositionally biased region" description="Polar residues" evidence="12">
    <location>
        <begin position="166"/>
        <end position="178"/>
    </location>
</feature>
<evidence type="ECO:0000256" key="11">
    <source>
        <dbReference type="RuleBase" id="RU368062"/>
    </source>
</evidence>
<dbReference type="Gene3D" id="2.20.28.10">
    <property type="match status" value="1"/>
</dbReference>
<dbReference type="InterPro" id="IPR018525">
    <property type="entry name" value="MCM_CS"/>
</dbReference>
<dbReference type="Pfam" id="PF17855">
    <property type="entry name" value="MCM_lid"/>
    <property type="match status" value="1"/>
</dbReference>
<dbReference type="GO" id="GO:0005524">
    <property type="term" value="F:ATP binding"/>
    <property type="evidence" value="ECO:0007669"/>
    <property type="project" value="UniProtKB-UniRule"/>
</dbReference>
<dbReference type="PANTHER" id="PTHR11630:SF66">
    <property type="entry name" value="DNA REPLICATION LICENSING FACTOR MCM4"/>
    <property type="match status" value="1"/>
</dbReference>
<feature type="compositionally biased region" description="Basic and acidic residues" evidence="12">
    <location>
        <begin position="148"/>
        <end position="158"/>
    </location>
</feature>
<sequence>MSSPASTPRRSRRGRSGSELGSPESNGQQDDGPTGTRTPTRSRTRAGSSTPSSASKRSGRKLQRSLEEEMPSPAQRRRVDSSPGSELQPLPPSPPSGHHGEESLFSSPRVGAPASEIDLSSPLNYGTPDSRTTGTPRTPGIGATPIRQRPDVRSDRKMRQVALGSSDGSEQTRQTSEPGSDVAAGPQLVIWGTDVVVSQCKEKFVRFVSRFIDQSVDDDERFDGMDIREPYYLQRLDEINAVGEPFLNVNCSHLKQFDADLYRQLINYPQEVIPTFDMAINQLFFDRFPDAMLEHQIQVRPYNVDKTSNMRSLNPEDIDKLITIGGMVIRTSSLIPEMREAFFRCYVCGNTTSVEIDRGRIAEPTLCTHCNTNHSFALVHNRSHFTDKQMIKLQESPEDMPAGQTPHTVILYAHNDLVDSVQPGDRVTVTGIYRAVPLRVNPRMRNVKSVYKTHIDVVHFRKLDSKRLKELDADKDNGKQAALTPERIEVIKSLSKKSDIYERLARAIAPSIYENEDIKKGILLQLFGGTRKDFSNTGRGQFRAELNLLLCGDPGTSKSQLLQYVHGLVPRGQYTSGKGSSAVGLTAYVTKDPETRQLVLQTGALVLSDNGVCCIDEFDKMNESTRSVLHEVMEQQTLSIAKAGIICSLNARTSILAAANPVESQWNKNRTITENIQLPHTLLSRFDLIFLMLDPQDEMYDRRLASHLVSLYFRGADEEEEENLDMSILKDYLTYAKNFVHPGIGEEAGQALIQAYVEMRQVGSSRGQVSAYPRQLESLIRLSEAHARMRLAQLVEVADVEEARRLYKEALKQAAVDPSTGKIDITILTTGISGAARKRKAEIASALKAMIQEKGKVPTLKYPKVFEEFREKSDFPISKEMFDDALKELQDEDFLIVTNKVIRLCS</sequence>
<dbReference type="InterPro" id="IPR033762">
    <property type="entry name" value="MCM_OB"/>
</dbReference>
<comment type="subunit">
    <text evidence="11">Component of the MCM2-7 complex.</text>
</comment>
<dbReference type="InterPro" id="IPR031327">
    <property type="entry name" value="MCM"/>
</dbReference>
<dbReference type="SMART" id="SM00382">
    <property type="entry name" value="AAA"/>
    <property type="match status" value="1"/>
</dbReference>
<dbReference type="FunFam" id="3.30.1640.10:FF:000001">
    <property type="entry name" value="DNA helicase"/>
    <property type="match status" value="1"/>
</dbReference>
<gene>
    <name evidence="14" type="ORF">C0Q70_19388</name>
</gene>
<evidence type="ECO:0000256" key="6">
    <source>
        <dbReference type="ARBA" id="ARBA00022806"/>
    </source>
</evidence>
<dbReference type="FunFam" id="2.20.28.10:FF:000003">
    <property type="entry name" value="DNA helicase"/>
    <property type="match status" value="1"/>
</dbReference>
<evidence type="ECO:0000256" key="4">
    <source>
        <dbReference type="ARBA" id="ARBA00022741"/>
    </source>
</evidence>
<dbReference type="PRINTS" id="PR01660">
    <property type="entry name" value="MCMPROTEIN4"/>
</dbReference>
<evidence type="ECO:0000256" key="10">
    <source>
        <dbReference type="RuleBase" id="RU004070"/>
    </source>
</evidence>
<keyword evidence="15" id="KW-1185">Reference proteome</keyword>
<dbReference type="InterPro" id="IPR041562">
    <property type="entry name" value="MCM_lid"/>
</dbReference>
<dbReference type="GO" id="GO:0003697">
    <property type="term" value="F:single-stranded DNA binding"/>
    <property type="evidence" value="ECO:0007669"/>
    <property type="project" value="TreeGrafter"/>
</dbReference>
<dbReference type="PROSITE" id="PS00847">
    <property type="entry name" value="MCM_1"/>
    <property type="match status" value="1"/>
</dbReference>
<feature type="compositionally biased region" description="Low complexity" evidence="12">
    <location>
        <begin position="126"/>
        <end position="145"/>
    </location>
</feature>
<feature type="compositionally biased region" description="Low complexity" evidence="12">
    <location>
        <begin position="32"/>
        <end position="56"/>
    </location>
</feature>
<dbReference type="InterPro" id="IPR001208">
    <property type="entry name" value="MCM_dom"/>
</dbReference>
<name>A0A2T7NJ75_POMCA</name>
<evidence type="ECO:0000256" key="9">
    <source>
        <dbReference type="ARBA" id="ARBA00023242"/>
    </source>
</evidence>
<dbReference type="GO" id="GO:0042555">
    <property type="term" value="C:MCM complex"/>
    <property type="evidence" value="ECO:0007669"/>
    <property type="project" value="UniProtKB-UniRule"/>
</dbReference>
<proteinExistence type="inferred from homology"/>
<dbReference type="GO" id="GO:0016887">
    <property type="term" value="F:ATP hydrolysis activity"/>
    <property type="evidence" value="ECO:0007669"/>
    <property type="project" value="RHEA"/>
</dbReference>
<reference evidence="14 15" key="1">
    <citation type="submission" date="2018-04" db="EMBL/GenBank/DDBJ databases">
        <title>The genome of golden apple snail Pomacea canaliculata provides insight into stress tolerance and invasive adaptation.</title>
        <authorList>
            <person name="Liu C."/>
            <person name="Liu B."/>
            <person name="Ren Y."/>
            <person name="Zhang Y."/>
            <person name="Wang H."/>
            <person name="Li S."/>
            <person name="Jiang F."/>
            <person name="Yin L."/>
            <person name="Zhang G."/>
            <person name="Qian W."/>
            <person name="Fan W."/>
        </authorList>
    </citation>
    <scope>NUCLEOTIDE SEQUENCE [LARGE SCALE GENOMIC DNA]</scope>
    <source>
        <strain evidence="14">SZHN2017</strain>
        <tissue evidence="14">Muscle</tissue>
    </source>
</reference>
<organism evidence="14 15">
    <name type="scientific">Pomacea canaliculata</name>
    <name type="common">Golden apple snail</name>
    <dbReference type="NCBI Taxonomy" id="400727"/>
    <lineage>
        <taxon>Eukaryota</taxon>
        <taxon>Metazoa</taxon>
        <taxon>Spiralia</taxon>
        <taxon>Lophotrochozoa</taxon>
        <taxon>Mollusca</taxon>
        <taxon>Gastropoda</taxon>
        <taxon>Caenogastropoda</taxon>
        <taxon>Architaenioglossa</taxon>
        <taxon>Ampullarioidea</taxon>
        <taxon>Ampullariidae</taxon>
        <taxon>Pomacea</taxon>
    </lineage>
</organism>
<dbReference type="Pfam" id="PF21128">
    <property type="entry name" value="WHD_MCM4"/>
    <property type="match status" value="1"/>
</dbReference>
<dbReference type="OMA" id="AFFKCNV"/>
<feature type="region of interest" description="Disordered" evidence="12">
    <location>
        <begin position="1"/>
        <end position="184"/>
    </location>
</feature>
<dbReference type="SUPFAM" id="SSF52540">
    <property type="entry name" value="P-loop containing nucleoside triphosphate hydrolases"/>
    <property type="match status" value="1"/>
</dbReference>
<dbReference type="CDD" id="cd17755">
    <property type="entry name" value="MCM4"/>
    <property type="match status" value="1"/>
</dbReference>
<dbReference type="GO" id="GO:0000727">
    <property type="term" value="P:double-strand break repair via break-induced replication"/>
    <property type="evidence" value="ECO:0007669"/>
    <property type="project" value="TreeGrafter"/>
</dbReference>
<dbReference type="Gene3D" id="2.40.50.140">
    <property type="entry name" value="Nucleic acid-binding proteins"/>
    <property type="match status" value="1"/>
</dbReference>
<dbReference type="Gene3D" id="3.40.50.300">
    <property type="entry name" value="P-loop containing nucleotide triphosphate hydrolases"/>
    <property type="match status" value="1"/>
</dbReference>
<dbReference type="Gene3D" id="1.10.10.10">
    <property type="entry name" value="Winged helix-like DNA-binding domain superfamily/Winged helix DNA-binding domain"/>
    <property type="match status" value="1"/>
</dbReference>
<dbReference type="EMBL" id="PZQS01000012">
    <property type="protein sequence ID" value="PVD21219.1"/>
    <property type="molecule type" value="Genomic_DNA"/>
</dbReference>
<evidence type="ECO:0000256" key="3">
    <source>
        <dbReference type="ARBA" id="ARBA00022705"/>
    </source>
</evidence>
<comment type="similarity">
    <text evidence="2 10">Belongs to the MCM family.</text>
</comment>
<dbReference type="Gene3D" id="3.30.1640.10">
    <property type="entry name" value="mini-chromosome maintenance (MCM) complex, chain A, domain 1"/>
    <property type="match status" value="1"/>
</dbReference>
<dbReference type="SMART" id="SM00350">
    <property type="entry name" value="MCM"/>
    <property type="match status" value="1"/>
</dbReference>
<comment type="subcellular location">
    <subcellularLocation>
        <location evidence="1">Nucleus</location>
    </subcellularLocation>
</comment>
<dbReference type="Pfam" id="PF14551">
    <property type="entry name" value="MCM_N"/>
    <property type="match status" value="1"/>
</dbReference>
<accession>A0A2T7NJ75</accession>
<dbReference type="InterPro" id="IPR027925">
    <property type="entry name" value="MCM_N"/>
</dbReference>
<dbReference type="AlphaFoldDB" id="A0A2T7NJ75"/>
<evidence type="ECO:0000256" key="12">
    <source>
        <dbReference type="SAM" id="MobiDB-lite"/>
    </source>
</evidence>
<dbReference type="InterPro" id="IPR008047">
    <property type="entry name" value="MCM_4"/>
</dbReference>
<dbReference type="InterPro" id="IPR027417">
    <property type="entry name" value="P-loop_NTPase"/>
</dbReference>
<protein>
    <recommendedName>
        <fullName evidence="11">DNA replication licensing factor MCM4</fullName>
        <ecNumber evidence="11">3.6.4.12</ecNumber>
    </recommendedName>
</protein>
<comment type="function">
    <text evidence="11">Acts as component of the MCM2-7 complex (MCM complex) which is the replicative helicase essential for 'once per cell cycle' DNA replication initiation and elongation in eukaryotic cells. The active ATPase sites in the MCM2-7 ring are formed through the interaction surfaces of two neighboring subunits such that a critical structure of a conserved arginine finger motif is provided in trans relative to the ATP-binding site of the Walker A box of the adjacent subunit. The six ATPase active sites, however, are likely to contribute differentially to the complex helicase activity.</text>
</comment>
<keyword evidence="3 11" id="KW-0235">DNA replication</keyword>
<keyword evidence="8 10" id="KW-0238">DNA-binding</keyword>
<dbReference type="GO" id="GO:0005634">
    <property type="term" value="C:nucleus"/>
    <property type="evidence" value="ECO:0007669"/>
    <property type="project" value="UniProtKB-SubCell"/>
</dbReference>
<dbReference type="EC" id="3.6.4.12" evidence="11"/>
<dbReference type="PRINTS" id="PR01657">
    <property type="entry name" value="MCMFAMILY"/>
</dbReference>
<evidence type="ECO:0000256" key="5">
    <source>
        <dbReference type="ARBA" id="ARBA00022801"/>
    </source>
</evidence>
<dbReference type="OrthoDB" id="10251574at2759"/>
<evidence type="ECO:0000259" key="13">
    <source>
        <dbReference type="PROSITE" id="PS50051"/>
    </source>
</evidence>
<comment type="catalytic activity">
    <reaction evidence="11">
        <text>ATP + H2O = ADP + phosphate + H(+)</text>
        <dbReference type="Rhea" id="RHEA:13065"/>
        <dbReference type="ChEBI" id="CHEBI:15377"/>
        <dbReference type="ChEBI" id="CHEBI:15378"/>
        <dbReference type="ChEBI" id="CHEBI:30616"/>
        <dbReference type="ChEBI" id="CHEBI:43474"/>
        <dbReference type="ChEBI" id="CHEBI:456216"/>
        <dbReference type="EC" id="3.6.4.12"/>
    </reaction>
</comment>
<keyword evidence="9 11" id="KW-0539">Nucleus</keyword>